<evidence type="ECO:0000313" key="2">
    <source>
        <dbReference type="Proteomes" id="UP000789396"/>
    </source>
</evidence>
<sequence length="59" mass="6841">LLTTIEDNNKSLIYELENLKELVSIHFSNNENVEFLAIIELSNKFIEETLSNKTDLNND</sequence>
<accession>A0A9N9K1X7</accession>
<dbReference type="Proteomes" id="UP000789396">
    <property type="component" value="Unassembled WGS sequence"/>
</dbReference>
<dbReference type="EMBL" id="CAJVPZ010078830">
    <property type="protein sequence ID" value="CAG8806513.1"/>
    <property type="molecule type" value="Genomic_DNA"/>
</dbReference>
<comment type="caution">
    <text evidence="1">The sequence shown here is derived from an EMBL/GenBank/DDBJ whole genome shotgun (WGS) entry which is preliminary data.</text>
</comment>
<name>A0A9N9K1X7_9GLOM</name>
<feature type="non-terminal residue" evidence="1">
    <location>
        <position position="59"/>
    </location>
</feature>
<proteinExistence type="predicted"/>
<gene>
    <name evidence="1" type="ORF">RFULGI_LOCUS18288</name>
</gene>
<dbReference type="AlphaFoldDB" id="A0A9N9K1X7"/>
<evidence type="ECO:0000313" key="1">
    <source>
        <dbReference type="EMBL" id="CAG8806513.1"/>
    </source>
</evidence>
<protein>
    <submittedName>
        <fullName evidence="1">9597_t:CDS:1</fullName>
    </submittedName>
</protein>
<reference evidence="1" key="1">
    <citation type="submission" date="2021-06" db="EMBL/GenBank/DDBJ databases">
        <authorList>
            <person name="Kallberg Y."/>
            <person name="Tangrot J."/>
            <person name="Rosling A."/>
        </authorList>
    </citation>
    <scope>NUCLEOTIDE SEQUENCE</scope>
    <source>
        <strain evidence="1">IN212</strain>
    </source>
</reference>
<dbReference type="OrthoDB" id="2458980at2759"/>
<feature type="non-terminal residue" evidence="1">
    <location>
        <position position="1"/>
    </location>
</feature>
<keyword evidence="2" id="KW-1185">Reference proteome</keyword>
<organism evidence="1 2">
    <name type="scientific">Racocetra fulgida</name>
    <dbReference type="NCBI Taxonomy" id="60492"/>
    <lineage>
        <taxon>Eukaryota</taxon>
        <taxon>Fungi</taxon>
        <taxon>Fungi incertae sedis</taxon>
        <taxon>Mucoromycota</taxon>
        <taxon>Glomeromycotina</taxon>
        <taxon>Glomeromycetes</taxon>
        <taxon>Diversisporales</taxon>
        <taxon>Gigasporaceae</taxon>
        <taxon>Racocetra</taxon>
    </lineage>
</organism>